<dbReference type="AlphaFoldDB" id="A0A645EZP7"/>
<accession>A0A645EZP7</accession>
<comment type="caution">
    <text evidence="1">The sequence shown here is derived from an EMBL/GenBank/DDBJ whole genome shotgun (WGS) entry which is preliminary data.</text>
</comment>
<gene>
    <name evidence="1" type="ORF">SDC9_153137</name>
</gene>
<dbReference type="EMBL" id="VSSQ01051783">
    <property type="protein sequence ID" value="MPN05883.1"/>
    <property type="molecule type" value="Genomic_DNA"/>
</dbReference>
<reference evidence="1" key="1">
    <citation type="submission" date="2019-08" db="EMBL/GenBank/DDBJ databases">
        <authorList>
            <person name="Kucharzyk K."/>
            <person name="Murdoch R.W."/>
            <person name="Higgins S."/>
            <person name="Loffler F."/>
        </authorList>
    </citation>
    <scope>NUCLEOTIDE SEQUENCE</scope>
</reference>
<name>A0A645EZP7_9ZZZZ</name>
<organism evidence="1">
    <name type="scientific">bioreactor metagenome</name>
    <dbReference type="NCBI Taxonomy" id="1076179"/>
    <lineage>
        <taxon>unclassified sequences</taxon>
        <taxon>metagenomes</taxon>
        <taxon>ecological metagenomes</taxon>
    </lineage>
</organism>
<sequence>MATKLLKDNLMLDFFNEHNPKSYSERKREFDALVKRPPYREALRNINLDNSAKKKKVSIYLLKYRQFFLLSKYYSHQRKRLLEVQK</sequence>
<proteinExistence type="predicted"/>
<evidence type="ECO:0000313" key="1">
    <source>
        <dbReference type="EMBL" id="MPN05883.1"/>
    </source>
</evidence>
<protein>
    <submittedName>
        <fullName evidence="1">Uncharacterized protein</fullName>
    </submittedName>
</protein>